<evidence type="ECO:0000313" key="10">
    <source>
        <dbReference type="Proteomes" id="UP000017836"/>
    </source>
</evidence>
<evidence type="ECO:0000313" key="9">
    <source>
        <dbReference type="EMBL" id="ERN14137.1"/>
    </source>
</evidence>
<protein>
    <recommendedName>
        <fullName evidence="8">Vesicle transport protein</fullName>
    </recommendedName>
</protein>
<name>W1PVT1_AMBTC</name>
<dbReference type="PANTHER" id="PTHR23137">
    <property type="entry name" value="VESICLE TRANSPORT PROTEIN-RELATED"/>
    <property type="match status" value="1"/>
</dbReference>
<gene>
    <name evidence="9" type="ORF">AMTR_s00021p00248650</name>
</gene>
<dbReference type="InterPro" id="IPR011691">
    <property type="entry name" value="Vesicle_transpt_SFT2"/>
</dbReference>
<keyword evidence="6 8" id="KW-0472">Membrane</keyword>
<dbReference type="eggNOG" id="KOG2887">
    <property type="taxonomic scope" value="Eukaryota"/>
</dbReference>
<evidence type="ECO:0000256" key="5">
    <source>
        <dbReference type="ARBA" id="ARBA00022989"/>
    </source>
</evidence>
<dbReference type="GO" id="GO:0016192">
    <property type="term" value="P:vesicle-mediated transport"/>
    <property type="evidence" value="ECO:0007669"/>
    <property type="project" value="InterPro"/>
</dbReference>
<sequence>MEKLSGAMGRFNRSLLGPDVAEEEDGYSLFSAQSYDNGQCALSPMQRLYGFAGCLLGGLLCMILSLVVFFRPIKFAIAFSFGNILAIGSTAFLIGPIQQARMMLDPVRVYATCIYIGSVILALVCALWVHNKILTLLAIISEICALIWYSLSYIPFARRMVSDLIISCCDTEF</sequence>
<evidence type="ECO:0000256" key="3">
    <source>
        <dbReference type="ARBA" id="ARBA00022692"/>
    </source>
</evidence>
<feature type="transmembrane region" description="Helical" evidence="8">
    <location>
        <begin position="109"/>
        <end position="129"/>
    </location>
</feature>
<reference evidence="10" key="1">
    <citation type="journal article" date="2013" name="Science">
        <title>The Amborella genome and the evolution of flowering plants.</title>
        <authorList>
            <consortium name="Amborella Genome Project"/>
        </authorList>
    </citation>
    <scope>NUCLEOTIDE SEQUENCE [LARGE SCALE GENOMIC DNA]</scope>
</reference>
<feature type="transmembrane region" description="Helical" evidence="8">
    <location>
        <begin position="48"/>
        <end position="70"/>
    </location>
</feature>
<evidence type="ECO:0000256" key="1">
    <source>
        <dbReference type="ARBA" id="ARBA00004141"/>
    </source>
</evidence>
<dbReference type="OMA" id="ISCCDTE"/>
<dbReference type="GO" id="GO:0005737">
    <property type="term" value="C:cytoplasm"/>
    <property type="evidence" value="ECO:0007669"/>
    <property type="project" value="UniProtKB-ARBA"/>
</dbReference>
<dbReference type="Gramene" id="ERN14137">
    <property type="protein sequence ID" value="ERN14137"/>
    <property type="gene ID" value="AMTR_s00021p00248650"/>
</dbReference>
<keyword evidence="3 8" id="KW-0812">Transmembrane</keyword>
<evidence type="ECO:0000256" key="8">
    <source>
        <dbReference type="RuleBase" id="RU363111"/>
    </source>
</evidence>
<dbReference type="STRING" id="13333.W1PVT1"/>
<dbReference type="Proteomes" id="UP000017836">
    <property type="component" value="Unassembled WGS sequence"/>
</dbReference>
<dbReference type="InterPro" id="IPR007305">
    <property type="entry name" value="Vesicle_transpt_Got1/SFT2"/>
</dbReference>
<comment type="function">
    <text evidence="8">May be involved in fusion of retrograde transport vesicles derived from an endocytic compartment with the Golgi complex.</text>
</comment>
<dbReference type="HOGENOM" id="CLU_099529_0_1_1"/>
<keyword evidence="5 8" id="KW-1133">Transmembrane helix</keyword>
<dbReference type="AlphaFoldDB" id="W1PVT1"/>
<keyword evidence="2 8" id="KW-0813">Transport</keyword>
<keyword evidence="4 8" id="KW-0653">Protein transport</keyword>
<dbReference type="GO" id="GO:0016020">
    <property type="term" value="C:membrane"/>
    <property type="evidence" value="ECO:0007669"/>
    <property type="project" value="UniProtKB-SubCell"/>
</dbReference>
<organism evidence="9 10">
    <name type="scientific">Amborella trichopoda</name>
    <dbReference type="NCBI Taxonomy" id="13333"/>
    <lineage>
        <taxon>Eukaryota</taxon>
        <taxon>Viridiplantae</taxon>
        <taxon>Streptophyta</taxon>
        <taxon>Embryophyta</taxon>
        <taxon>Tracheophyta</taxon>
        <taxon>Spermatophyta</taxon>
        <taxon>Magnoliopsida</taxon>
        <taxon>Amborellales</taxon>
        <taxon>Amborellaceae</taxon>
        <taxon>Amborella</taxon>
    </lineage>
</organism>
<dbReference type="GO" id="GO:0012505">
    <property type="term" value="C:endomembrane system"/>
    <property type="evidence" value="ECO:0007669"/>
    <property type="project" value="UniProtKB-ARBA"/>
</dbReference>
<evidence type="ECO:0000256" key="2">
    <source>
        <dbReference type="ARBA" id="ARBA00022448"/>
    </source>
</evidence>
<dbReference type="GO" id="GO:0015031">
    <property type="term" value="P:protein transport"/>
    <property type="evidence" value="ECO:0007669"/>
    <property type="project" value="UniProtKB-KW"/>
</dbReference>
<proteinExistence type="inferred from homology"/>
<keyword evidence="10" id="KW-1185">Reference proteome</keyword>
<comment type="subcellular location">
    <subcellularLocation>
        <location evidence="1 8">Membrane</location>
        <topology evidence="1 8">Multi-pass membrane protein</topology>
    </subcellularLocation>
</comment>
<evidence type="ECO:0000256" key="6">
    <source>
        <dbReference type="ARBA" id="ARBA00023136"/>
    </source>
</evidence>
<comment type="similarity">
    <text evidence="7 8">Belongs to the SFT2 family.</text>
</comment>
<dbReference type="EMBL" id="KI392560">
    <property type="protein sequence ID" value="ERN14137.1"/>
    <property type="molecule type" value="Genomic_DNA"/>
</dbReference>
<evidence type="ECO:0000256" key="4">
    <source>
        <dbReference type="ARBA" id="ARBA00022927"/>
    </source>
</evidence>
<feature type="transmembrane region" description="Helical" evidence="8">
    <location>
        <begin position="135"/>
        <end position="156"/>
    </location>
</feature>
<evidence type="ECO:0000256" key="7">
    <source>
        <dbReference type="ARBA" id="ARBA00025800"/>
    </source>
</evidence>
<dbReference type="Pfam" id="PF04178">
    <property type="entry name" value="Got1"/>
    <property type="match status" value="1"/>
</dbReference>
<dbReference type="PANTHER" id="PTHR23137:SF29">
    <property type="entry name" value="VESICLE TRANSPORT PROTEIN"/>
    <property type="match status" value="1"/>
</dbReference>
<accession>W1PVT1</accession>
<feature type="transmembrane region" description="Helical" evidence="8">
    <location>
        <begin position="76"/>
        <end position="97"/>
    </location>
</feature>